<dbReference type="InterPro" id="IPR050557">
    <property type="entry name" value="RTX_toxin/Mannuronan_C5-epim"/>
</dbReference>
<dbReference type="SUPFAM" id="SSF51120">
    <property type="entry name" value="beta-Roll"/>
    <property type="match status" value="1"/>
</dbReference>
<dbReference type="Gene3D" id="2.150.10.10">
    <property type="entry name" value="Serralysin-like metalloprotease, C-terminal"/>
    <property type="match status" value="1"/>
</dbReference>
<proteinExistence type="predicted"/>
<dbReference type="Pfam" id="PF00353">
    <property type="entry name" value="HemolysinCabind"/>
    <property type="match status" value="4"/>
</dbReference>
<dbReference type="PANTHER" id="PTHR38340">
    <property type="entry name" value="S-LAYER PROTEIN"/>
    <property type="match status" value="1"/>
</dbReference>
<gene>
    <name evidence="5" type="ORF">GCM10010361_28530</name>
</gene>
<name>A0ABP3JU68_9ACTN</name>
<dbReference type="RefSeq" id="WP_346095306.1">
    <property type="nucleotide sequence ID" value="NZ_BAAABY010000023.1"/>
</dbReference>
<feature type="region of interest" description="Disordered" evidence="3">
    <location>
        <begin position="161"/>
        <end position="183"/>
    </location>
</feature>
<dbReference type="PRINTS" id="PR00313">
    <property type="entry name" value="CABNDNGRPT"/>
</dbReference>
<evidence type="ECO:0000256" key="4">
    <source>
        <dbReference type="SAM" id="SignalP"/>
    </source>
</evidence>
<keyword evidence="4" id="KW-0732">Signal</keyword>
<evidence type="ECO:0000256" key="3">
    <source>
        <dbReference type="SAM" id="MobiDB-lite"/>
    </source>
</evidence>
<evidence type="ECO:0000313" key="5">
    <source>
        <dbReference type="EMBL" id="GAA0462950.1"/>
    </source>
</evidence>
<keyword evidence="6" id="KW-1185">Reference proteome</keyword>
<comment type="subcellular location">
    <subcellularLocation>
        <location evidence="1">Secreted</location>
    </subcellularLocation>
</comment>
<accession>A0ABP3JU68</accession>
<evidence type="ECO:0000313" key="6">
    <source>
        <dbReference type="Proteomes" id="UP001500909"/>
    </source>
</evidence>
<organism evidence="5 6">
    <name type="scientific">Streptomyces olivaceiscleroticus</name>
    <dbReference type="NCBI Taxonomy" id="68245"/>
    <lineage>
        <taxon>Bacteria</taxon>
        <taxon>Bacillati</taxon>
        <taxon>Actinomycetota</taxon>
        <taxon>Actinomycetes</taxon>
        <taxon>Kitasatosporales</taxon>
        <taxon>Streptomycetaceae</taxon>
        <taxon>Streptomyces</taxon>
    </lineage>
</organism>
<evidence type="ECO:0008006" key="7">
    <source>
        <dbReference type="Google" id="ProtNLM"/>
    </source>
</evidence>
<protein>
    <recommendedName>
        <fullName evidence="7">Calcium-binding protein</fullName>
    </recommendedName>
</protein>
<evidence type="ECO:0000256" key="1">
    <source>
        <dbReference type="ARBA" id="ARBA00004613"/>
    </source>
</evidence>
<keyword evidence="2" id="KW-0964">Secreted</keyword>
<dbReference type="InterPro" id="IPR011049">
    <property type="entry name" value="Serralysin-like_metalloprot_C"/>
</dbReference>
<dbReference type="InterPro" id="IPR001343">
    <property type="entry name" value="Hemolysn_Ca-bd"/>
</dbReference>
<dbReference type="PANTHER" id="PTHR38340:SF1">
    <property type="entry name" value="S-LAYER PROTEIN"/>
    <property type="match status" value="1"/>
</dbReference>
<evidence type="ECO:0000256" key="2">
    <source>
        <dbReference type="ARBA" id="ARBA00022525"/>
    </source>
</evidence>
<dbReference type="Proteomes" id="UP001500909">
    <property type="component" value="Unassembled WGS sequence"/>
</dbReference>
<reference evidence="6" key="1">
    <citation type="journal article" date="2019" name="Int. J. Syst. Evol. Microbiol.">
        <title>The Global Catalogue of Microorganisms (GCM) 10K type strain sequencing project: providing services to taxonomists for standard genome sequencing and annotation.</title>
        <authorList>
            <consortium name="The Broad Institute Genomics Platform"/>
            <consortium name="The Broad Institute Genome Sequencing Center for Infectious Disease"/>
            <person name="Wu L."/>
            <person name="Ma J."/>
        </authorList>
    </citation>
    <scope>NUCLEOTIDE SEQUENCE [LARGE SCALE GENOMIC DNA]</scope>
    <source>
        <strain evidence="6">JCM 4805</strain>
    </source>
</reference>
<feature type="signal peptide" evidence="4">
    <location>
        <begin position="1"/>
        <end position="29"/>
    </location>
</feature>
<sequence>MRKHGLLAATAAAGLAFGAVVLVAPAAQADATPATGRATVVHDEGVLRYQAADGQRNDLAVTVEGIDVDPSEFGGDYLITFRDPAGMAVDASAAEWDACTYPTAADHTVVQCIVPEPLGSDDSTNYEVYLGDGDDRATITSDTGAIAAIHGGAGADVLKGTGQNQYDGGDGNDRIDGSDGLGADGGAGNDTITGACQYVCRGGAGDDSVTGTGDINALYGDDGNDILHAGSDNDEVYGGRGNDKLYGEDGNDTMYGNSGDDVLYGGRGKDTLSGGPGNNKVYQD</sequence>
<comment type="caution">
    <text evidence="5">The sequence shown here is derived from an EMBL/GenBank/DDBJ whole genome shotgun (WGS) entry which is preliminary data.</text>
</comment>
<feature type="region of interest" description="Disordered" evidence="3">
    <location>
        <begin position="230"/>
        <end position="284"/>
    </location>
</feature>
<feature type="chain" id="PRO_5045871390" description="Calcium-binding protein" evidence="4">
    <location>
        <begin position="30"/>
        <end position="284"/>
    </location>
</feature>
<dbReference type="EMBL" id="BAAABY010000023">
    <property type="protein sequence ID" value="GAA0462950.1"/>
    <property type="molecule type" value="Genomic_DNA"/>
</dbReference>